<dbReference type="GeneID" id="78124114"/>
<dbReference type="Proteomes" id="UP000199026">
    <property type="component" value="Unassembled WGS sequence"/>
</dbReference>
<sequence>MSSLLKNIAKMQIMLADMEAEFGIRDIGAIEKSVLSSVADLAGHTTLVSTKDILQHPLNNVYSRPSLFRALKNLESLGKIAKGGEKRGLYTLVG</sequence>
<proteinExistence type="predicted"/>
<name>A0A1H3JMF0_9RHOB</name>
<dbReference type="OrthoDB" id="7689228at2"/>
<organism evidence="1 2">
    <name type="scientific">Lentibacter algarum</name>
    <dbReference type="NCBI Taxonomy" id="576131"/>
    <lineage>
        <taxon>Bacteria</taxon>
        <taxon>Pseudomonadati</taxon>
        <taxon>Pseudomonadota</taxon>
        <taxon>Alphaproteobacteria</taxon>
        <taxon>Rhodobacterales</taxon>
        <taxon>Roseobacteraceae</taxon>
        <taxon>Lentibacter</taxon>
    </lineage>
</organism>
<dbReference type="AlphaFoldDB" id="A0A1H3JMF0"/>
<gene>
    <name evidence="1" type="ORF">SAMN05444486_10235</name>
</gene>
<reference evidence="1 2" key="1">
    <citation type="submission" date="2016-10" db="EMBL/GenBank/DDBJ databases">
        <authorList>
            <person name="de Groot N.N."/>
        </authorList>
    </citation>
    <scope>NUCLEOTIDE SEQUENCE [LARGE SCALE GENOMIC DNA]</scope>
    <source>
        <strain evidence="1 2">DSM 24677</strain>
    </source>
</reference>
<evidence type="ECO:0000313" key="2">
    <source>
        <dbReference type="Proteomes" id="UP000199026"/>
    </source>
</evidence>
<dbReference type="EMBL" id="FNPR01000002">
    <property type="protein sequence ID" value="SDY40588.1"/>
    <property type="molecule type" value="Genomic_DNA"/>
</dbReference>
<accession>A0A1H3JMF0</accession>
<keyword evidence="2" id="KW-1185">Reference proteome</keyword>
<dbReference type="RefSeq" id="WP_089891459.1">
    <property type="nucleotide sequence ID" value="NZ_FNPR01000002.1"/>
</dbReference>
<protein>
    <submittedName>
        <fullName evidence="1">Uncharacterized protein</fullName>
    </submittedName>
</protein>
<evidence type="ECO:0000313" key="1">
    <source>
        <dbReference type="EMBL" id="SDY40588.1"/>
    </source>
</evidence>